<evidence type="ECO:0000256" key="3">
    <source>
        <dbReference type="ARBA" id="ARBA00022917"/>
    </source>
</evidence>
<dbReference type="PROSITE" id="PS51722">
    <property type="entry name" value="G_TR_2"/>
    <property type="match status" value="1"/>
</dbReference>
<proteinExistence type="predicted"/>
<dbReference type="EMBL" id="BAABJX010000026">
    <property type="protein sequence ID" value="GAA4832478.1"/>
    <property type="molecule type" value="Genomic_DNA"/>
</dbReference>
<evidence type="ECO:0000313" key="6">
    <source>
        <dbReference type="EMBL" id="GAA4832478.1"/>
    </source>
</evidence>
<dbReference type="InterPro" id="IPR035647">
    <property type="entry name" value="EFG_III/V"/>
</dbReference>
<dbReference type="InterPro" id="IPR005517">
    <property type="entry name" value="Transl_elong_EFG/EF2_IV"/>
</dbReference>
<sequence>MGKQIRNIGILAHVDAGKTTLTENFLYHTGALRQLGSVDQGTAQTDFLDIEKERGISVRAACTALEWKGVQINLIDTPGHVDFSAEVGRSLSVLDGAILLVSAVEGVQAHTETLWQALQERKIPTLIMINKIDRAGADVEAVTKALKEELKANVVELQIAKQEGSSDATIALAERGEIFIEALATEDEVLMEQYLEEVAITEEALEKSLQQQVVAAKLAPVFVGSAKLSLGIEELLEGVIRYLPSPLAQKEAPFSALVYAIQHDVQGKAALVKVLNGTVKNRDVIPNSKREVEEKVTLLRKVYAGKTADITEAEAGDIVALYGLSAAQVGDYLGETPEIQPDDMILQAPLLTIQVKPKEEKDLQSLAEALIELAAEDPALELEWLAEERELHLKIMGKIQIEILEKVLLSRFGLQVTFEDPIVIYKETPEAIGEGYVRYTMPKPCWAVCRFLIEPLERGAGVEYESKVGVNDVAHRYQQEVQRSIPLALSQGIKGWEVTDVKITMIEGEDHVMHSRAGNFVTATPMGIMQGLDEIGTTLLEPILAFKITAPEDLLGTVSSDIIQMRGSFGSPMMADGKFTLEGKVPIATSLDYPVTLSSKSGGKAKMSTKLHGYEACEESLGVVRPFKGISPLDTSKYILKARNALQ</sequence>
<dbReference type="Pfam" id="PF22042">
    <property type="entry name" value="EF-G_D2"/>
    <property type="match status" value="1"/>
</dbReference>
<name>A0ABP9D893_9BACT</name>
<dbReference type="Pfam" id="PF03764">
    <property type="entry name" value="EFG_IV"/>
    <property type="match status" value="1"/>
</dbReference>
<dbReference type="Gene3D" id="3.30.230.10">
    <property type="match status" value="1"/>
</dbReference>
<dbReference type="InterPro" id="IPR005225">
    <property type="entry name" value="Small_GTP-bd"/>
</dbReference>
<dbReference type="Proteomes" id="UP001500298">
    <property type="component" value="Unassembled WGS sequence"/>
</dbReference>
<dbReference type="SUPFAM" id="SSF52540">
    <property type="entry name" value="P-loop containing nucleoside triphosphate hydrolases"/>
    <property type="match status" value="1"/>
</dbReference>
<dbReference type="InterPro" id="IPR000640">
    <property type="entry name" value="EFG_V-like"/>
</dbReference>
<organism evidence="6 7">
    <name type="scientific">Algivirga pacifica</name>
    <dbReference type="NCBI Taxonomy" id="1162670"/>
    <lineage>
        <taxon>Bacteria</taxon>
        <taxon>Pseudomonadati</taxon>
        <taxon>Bacteroidota</taxon>
        <taxon>Cytophagia</taxon>
        <taxon>Cytophagales</taxon>
        <taxon>Flammeovirgaceae</taxon>
        <taxon>Algivirga</taxon>
    </lineage>
</organism>
<accession>A0ABP9D893</accession>
<reference evidence="7" key="1">
    <citation type="journal article" date="2019" name="Int. J. Syst. Evol. Microbiol.">
        <title>The Global Catalogue of Microorganisms (GCM) 10K type strain sequencing project: providing services to taxonomists for standard genome sequencing and annotation.</title>
        <authorList>
            <consortium name="The Broad Institute Genomics Platform"/>
            <consortium name="The Broad Institute Genome Sequencing Center for Infectious Disease"/>
            <person name="Wu L."/>
            <person name="Ma J."/>
        </authorList>
    </citation>
    <scope>NUCLEOTIDE SEQUENCE [LARGE SCALE GENOMIC DNA]</scope>
    <source>
        <strain evidence="7">JCM 18326</strain>
    </source>
</reference>
<dbReference type="SMART" id="SM00838">
    <property type="entry name" value="EFG_C"/>
    <property type="match status" value="1"/>
</dbReference>
<dbReference type="Pfam" id="PF00679">
    <property type="entry name" value="EFG_C"/>
    <property type="match status" value="1"/>
</dbReference>
<dbReference type="InterPro" id="IPR031157">
    <property type="entry name" value="G_TR_CS"/>
</dbReference>
<dbReference type="Pfam" id="PF00009">
    <property type="entry name" value="GTP_EFTU"/>
    <property type="match status" value="1"/>
</dbReference>
<dbReference type="RefSeq" id="WP_345370955.1">
    <property type="nucleotide sequence ID" value="NZ_BAABJX010000026.1"/>
</dbReference>
<keyword evidence="7" id="KW-1185">Reference proteome</keyword>
<dbReference type="NCBIfam" id="TIGR00231">
    <property type="entry name" value="small_GTP"/>
    <property type="match status" value="1"/>
</dbReference>
<dbReference type="SUPFAM" id="SSF54211">
    <property type="entry name" value="Ribosomal protein S5 domain 2-like"/>
    <property type="match status" value="1"/>
</dbReference>
<keyword evidence="4" id="KW-0342">GTP-binding</keyword>
<dbReference type="PANTHER" id="PTHR43261:SF1">
    <property type="entry name" value="RIBOSOME-RELEASING FACTOR 2, MITOCHONDRIAL"/>
    <property type="match status" value="1"/>
</dbReference>
<evidence type="ECO:0000259" key="5">
    <source>
        <dbReference type="PROSITE" id="PS51722"/>
    </source>
</evidence>
<dbReference type="PRINTS" id="PR00315">
    <property type="entry name" value="ELONGATNFCT"/>
</dbReference>
<dbReference type="Gene3D" id="2.40.30.10">
    <property type="entry name" value="Translation factors"/>
    <property type="match status" value="1"/>
</dbReference>
<dbReference type="SUPFAM" id="SSF54980">
    <property type="entry name" value="EF-G C-terminal domain-like"/>
    <property type="match status" value="2"/>
</dbReference>
<dbReference type="SUPFAM" id="SSF50447">
    <property type="entry name" value="Translation proteins"/>
    <property type="match status" value="1"/>
</dbReference>
<dbReference type="InterPro" id="IPR014721">
    <property type="entry name" value="Ribsml_uS5_D2-typ_fold_subgr"/>
</dbReference>
<feature type="domain" description="Tr-type G" evidence="5">
    <location>
        <begin position="3"/>
        <end position="247"/>
    </location>
</feature>
<dbReference type="Gene3D" id="3.30.70.870">
    <property type="entry name" value="Elongation Factor G (Translational Gtpase), domain 3"/>
    <property type="match status" value="1"/>
</dbReference>
<evidence type="ECO:0000256" key="1">
    <source>
        <dbReference type="ARBA" id="ARBA00013902"/>
    </source>
</evidence>
<dbReference type="PANTHER" id="PTHR43261">
    <property type="entry name" value="TRANSLATION ELONGATION FACTOR G-RELATED"/>
    <property type="match status" value="1"/>
</dbReference>
<dbReference type="Pfam" id="PF14492">
    <property type="entry name" value="EFG_III"/>
    <property type="match status" value="1"/>
</dbReference>
<gene>
    <name evidence="6" type="primary">tet</name>
    <name evidence="6" type="ORF">GCM10023331_17100</name>
</gene>
<dbReference type="PRINTS" id="PR01037">
    <property type="entry name" value="TCRTETOQM"/>
</dbReference>
<dbReference type="PROSITE" id="PS00301">
    <property type="entry name" value="G_TR_1"/>
    <property type="match status" value="1"/>
</dbReference>
<dbReference type="InterPro" id="IPR041095">
    <property type="entry name" value="EFG_II"/>
</dbReference>
<evidence type="ECO:0000256" key="2">
    <source>
        <dbReference type="ARBA" id="ARBA00022741"/>
    </source>
</evidence>
<evidence type="ECO:0000256" key="4">
    <source>
        <dbReference type="ARBA" id="ARBA00023134"/>
    </source>
</evidence>
<comment type="caution">
    <text evidence="6">The sequence shown here is derived from an EMBL/GenBank/DDBJ whole genome shotgun (WGS) entry which is preliminary data.</text>
</comment>
<dbReference type="Gene3D" id="3.30.70.240">
    <property type="match status" value="1"/>
</dbReference>
<dbReference type="InterPro" id="IPR053905">
    <property type="entry name" value="EF-G-like_DII"/>
</dbReference>
<dbReference type="InterPro" id="IPR020568">
    <property type="entry name" value="Ribosomal_Su5_D2-typ_SF"/>
</dbReference>
<dbReference type="Gene3D" id="3.40.50.300">
    <property type="entry name" value="P-loop containing nucleotide triphosphate hydrolases"/>
    <property type="match status" value="1"/>
</dbReference>
<keyword evidence="2" id="KW-0547">Nucleotide-binding</keyword>
<evidence type="ECO:0000313" key="7">
    <source>
        <dbReference type="Proteomes" id="UP001500298"/>
    </source>
</evidence>
<protein>
    <recommendedName>
        <fullName evidence="1">Tetracycline resistance protein TetQ</fullName>
    </recommendedName>
</protein>
<dbReference type="InterPro" id="IPR000795">
    <property type="entry name" value="T_Tr_GTP-bd_dom"/>
</dbReference>
<dbReference type="InterPro" id="IPR027417">
    <property type="entry name" value="P-loop_NTPase"/>
</dbReference>
<keyword evidence="3" id="KW-0648">Protein biosynthesis</keyword>
<dbReference type="SMART" id="SM00889">
    <property type="entry name" value="EFG_IV"/>
    <property type="match status" value="1"/>
</dbReference>
<dbReference type="InterPro" id="IPR009000">
    <property type="entry name" value="Transl_B-barrel_sf"/>
</dbReference>